<evidence type="ECO:0000256" key="3">
    <source>
        <dbReference type="ARBA" id="ARBA00023125"/>
    </source>
</evidence>
<evidence type="ECO:0000313" key="8">
    <source>
        <dbReference type="Proteomes" id="UP000215224"/>
    </source>
</evidence>
<feature type="DNA-binding region" description="H-T-H motif" evidence="5">
    <location>
        <begin position="32"/>
        <end position="51"/>
    </location>
</feature>
<evidence type="ECO:0000256" key="1">
    <source>
        <dbReference type="ARBA" id="ARBA00022491"/>
    </source>
</evidence>
<dbReference type="FunFam" id="1.10.10.60:FF:000141">
    <property type="entry name" value="TetR family transcriptional regulator"/>
    <property type="match status" value="1"/>
</dbReference>
<keyword evidence="4" id="KW-0804">Transcription</keyword>
<keyword evidence="3 5" id="KW-0238">DNA-binding</keyword>
<sequence>MDGFQRRKEEKMNNILEAALQLFMEFGIQKVSISQIAKKANVSQVTIYNYFDSKHNLIREVFIYYTDNVTLEFEKLINSELPFPDKIKQIIFNKKKAANQLHEELYEYFLKEYREEGNHLQKLYAEKVLPQIMSFFEDGKKEGFINKNLSNEAILFYFQMMTDYFKKEETYQQLLPLTEDIMQILFYGILGKDPSTN</sequence>
<keyword evidence="8" id="KW-1185">Reference proteome</keyword>
<accession>A0A223KQM6</accession>
<dbReference type="Proteomes" id="UP000215224">
    <property type="component" value="Chromosome"/>
</dbReference>
<protein>
    <submittedName>
        <fullName evidence="7">TetR family transcriptional regulator</fullName>
    </submittedName>
</protein>
<dbReference type="KEGG" id="bcoh:BC6307_10360"/>
<proteinExistence type="predicted"/>
<keyword evidence="1" id="KW-0678">Repressor</keyword>
<dbReference type="InterPro" id="IPR001647">
    <property type="entry name" value="HTH_TetR"/>
</dbReference>
<dbReference type="RefSeq" id="WP_066414240.1">
    <property type="nucleotide sequence ID" value="NZ_CP018866.1"/>
</dbReference>
<dbReference type="STRING" id="1314751.GCA_001591425_01521"/>
<evidence type="ECO:0000256" key="4">
    <source>
        <dbReference type="ARBA" id="ARBA00023163"/>
    </source>
</evidence>
<dbReference type="PRINTS" id="PR00455">
    <property type="entry name" value="HTHTETR"/>
</dbReference>
<dbReference type="PANTHER" id="PTHR43479">
    <property type="entry name" value="ACREF/ENVCD OPERON REPRESSOR-RELATED"/>
    <property type="match status" value="1"/>
</dbReference>
<dbReference type="InterPro" id="IPR009057">
    <property type="entry name" value="Homeodomain-like_sf"/>
</dbReference>
<dbReference type="EMBL" id="CP018866">
    <property type="protein sequence ID" value="AST91654.1"/>
    <property type="molecule type" value="Genomic_DNA"/>
</dbReference>
<dbReference type="GO" id="GO:0045892">
    <property type="term" value="P:negative regulation of DNA-templated transcription"/>
    <property type="evidence" value="ECO:0007669"/>
    <property type="project" value="UniProtKB-ARBA"/>
</dbReference>
<dbReference type="PANTHER" id="PTHR43479:SF21">
    <property type="entry name" value="TRANSCRIPTIONAL REGULATOR, TETR FAMILY"/>
    <property type="match status" value="1"/>
</dbReference>
<name>A0A223KQM6_9BACI</name>
<keyword evidence="2" id="KW-0805">Transcription regulation</keyword>
<dbReference type="SUPFAM" id="SSF46689">
    <property type="entry name" value="Homeodomain-like"/>
    <property type="match status" value="1"/>
</dbReference>
<organism evidence="7 8">
    <name type="scientific">Sutcliffiella cohnii</name>
    <dbReference type="NCBI Taxonomy" id="33932"/>
    <lineage>
        <taxon>Bacteria</taxon>
        <taxon>Bacillati</taxon>
        <taxon>Bacillota</taxon>
        <taxon>Bacilli</taxon>
        <taxon>Bacillales</taxon>
        <taxon>Bacillaceae</taxon>
        <taxon>Sutcliffiella</taxon>
    </lineage>
</organism>
<dbReference type="Pfam" id="PF00440">
    <property type="entry name" value="TetR_N"/>
    <property type="match status" value="1"/>
</dbReference>
<dbReference type="InterPro" id="IPR050624">
    <property type="entry name" value="HTH-type_Tx_Regulator"/>
</dbReference>
<dbReference type="GO" id="GO:0003677">
    <property type="term" value="F:DNA binding"/>
    <property type="evidence" value="ECO:0007669"/>
    <property type="project" value="UniProtKB-UniRule"/>
</dbReference>
<reference evidence="7 8" key="1">
    <citation type="submission" date="2016-12" db="EMBL/GenBank/DDBJ databases">
        <title>The whole genome sequencing and assembly of Bacillus cohnii DSM 6307T strain.</title>
        <authorList>
            <person name="Lee Y.-J."/>
            <person name="Yi H."/>
            <person name="Bahn Y.-S."/>
            <person name="Kim J.F."/>
            <person name="Lee D.-W."/>
        </authorList>
    </citation>
    <scope>NUCLEOTIDE SEQUENCE [LARGE SCALE GENOMIC DNA]</scope>
    <source>
        <strain evidence="7 8">DSM 6307</strain>
    </source>
</reference>
<evidence type="ECO:0000259" key="6">
    <source>
        <dbReference type="PROSITE" id="PS50977"/>
    </source>
</evidence>
<dbReference type="Gene3D" id="1.10.357.10">
    <property type="entry name" value="Tetracycline Repressor, domain 2"/>
    <property type="match status" value="1"/>
</dbReference>
<gene>
    <name evidence="7" type="ORF">BC6307_10360</name>
</gene>
<feature type="domain" description="HTH tetR-type" evidence="6">
    <location>
        <begin position="9"/>
        <end position="69"/>
    </location>
</feature>
<dbReference type="AlphaFoldDB" id="A0A223KQM6"/>
<evidence type="ECO:0000313" key="7">
    <source>
        <dbReference type="EMBL" id="AST91654.1"/>
    </source>
</evidence>
<evidence type="ECO:0000256" key="2">
    <source>
        <dbReference type="ARBA" id="ARBA00023015"/>
    </source>
</evidence>
<dbReference type="PROSITE" id="PS50977">
    <property type="entry name" value="HTH_TETR_2"/>
    <property type="match status" value="1"/>
</dbReference>
<evidence type="ECO:0000256" key="5">
    <source>
        <dbReference type="PROSITE-ProRule" id="PRU00335"/>
    </source>
</evidence>